<feature type="region of interest" description="Disordered" evidence="1">
    <location>
        <begin position="4317"/>
        <end position="4429"/>
    </location>
</feature>
<evidence type="ECO:0000313" key="2">
    <source>
        <dbReference type="EMBL" id="OLP79433.1"/>
    </source>
</evidence>
<reference evidence="2 3" key="1">
    <citation type="submission" date="2016-02" db="EMBL/GenBank/DDBJ databases">
        <title>Genome analysis of coral dinoflagellate symbionts highlights evolutionary adaptations to a symbiotic lifestyle.</title>
        <authorList>
            <person name="Aranda M."/>
            <person name="Li Y."/>
            <person name="Liew Y.J."/>
            <person name="Baumgarten S."/>
            <person name="Simakov O."/>
            <person name="Wilson M."/>
            <person name="Piel J."/>
            <person name="Ashoor H."/>
            <person name="Bougouffa S."/>
            <person name="Bajic V.B."/>
            <person name="Ryu T."/>
            <person name="Ravasi T."/>
            <person name="Bayer T."/>
            <person name="Micklem G."/>
            <person name="Kim H."/>
            <person name="Bhak J."/>
            <person name="Lajeunesse T.C."/>
            <person name="Voolstra C.R."/>
        </authorList>
    </citation>
    <scope>NUCLEOTIDE SEQUENCE [LARGE SCALE GENOMIC DNA]</scope>
    <source>
        <strain evidence="2 3">CCMP2467</strain>
    </source>
</reference>
<feature type="compositionally biased region" description="Basic and acidic residues" evidence="1">
    <location>
        <begin position="878"/>
        <end position="889"/>
    </location>
</feature>
<dbReference type="EMBL" id="LSRX01001485">
    <property type="protein sequence ID" value="OLP79433.1"/>
    <property type="molecule type" value="Genomic_DNA"/>
</dbReference>
<feature type="region of interest" description="Disordered" evidence="1">
    <location>
        <begin position="3362"/>
        <end position="3420"/>
    </location>
</feature>
<evidence type="ECO:0000256" key="1">
    <source>
        <dbReference type="SAM" id="MobiDB-lite"/>
    </source>
</evidence>
<feature type="compositionally biased region" description="Low complexity" evidence="1">
    <location>
        <begin position="4392"/>
        <end position="4403"/>
    </location>
</feature>
<feature type="compositionally biased region" description="Low complexity" evidence="1">
    <location>
        <begin position="280"/>
        <end position="303"/>
    </location>
</feature>
<feature type="compositionally biased region" description="Basic residues" evidence="1">
    <location>
        <begin position="4404"/>
        <end position="4415"/>
    </location>
</feature>
<feature type="compositionally biased region" description="Polar residues" evidence="1">
    <location>
        <begin position="3283"/>
        <end position="3302"/>
    </location>
</feature>
<name>A0A1Q9C907_SYMMI</name>
<feature type="compositionally biased region" description="Basic and acidic residues" evidence="1">
    <location>
        <begin position="479"/>
        <end position="488"/>
    </location>
</feature>
<dbReference type="Proteomes" id="UP000186817">
    <property type="component" value="Unassembled WGS sequence"/>
</dbReference>
<feature type="compositionally biased region" description="Basic and acidic residues" evidence="1">
    <location>
        <begin position="2742"/>
        <end position="2751"/>
    </location>
</feature>
<sequence length="4451" mass="482904">MAAMTLREGSPCPSAAVTAAFLFDGSLISLRLLSGFSHADLAGLDAPSLATLGATAAMAGTGGPRPVLVAALTALSEASEEAIMDSLAEFRVSHRARLAALFGQSVAEGLGAYRLQLEQSMYDPAVLASALFGELPEEGPVRDDLPSWSEEPMDTAARPDAAPEEPSLAQVTQTTPDDYVDTIPSETYGNPEDGLQAACAADTGGVFGGVAAVPSPSAAFGGKPASQNKAPPPPLPADALGSQASGSGQAPPQFGTATAPGTADPVSKKATQKRPPVVPPSGSTDSSSTTSKPPGAPAREPQPVRSPPPKRPSNEWGRALPSDYTGDPRAVPVRGAEDGLPAWAPLVAADGQPYHTRMCSRRNLKGFRRAHSRHWAEDPSSSGPPPQKRKPSAFLLTCQVKQCEAMWHEFVSPERHTFPSLVEVLKGKDLVRFLPQLQSAGIKSAYDLQSWPRGELRHILGDVALDSLLAPPARPGKKSRQDIPEVKPRTRGSLQRLGLEPGPSGLVEPVSLDVNEADRQFLRDRWASSSQAPRESRWLTWTRLSAKRGLPNLPITRESLFAVGALLKAGGYRSSAQYVSVAKQKHREAGFTWGPELDEARAQCLRSINRGLGPATPKLDLRIENADDRFASLLQQAYLELKVSFEDRLQFAAQACITACWFMLRGIELANVQDSIKLAVEKALQGTQDQKNPMTQPAALPDLNDVAARSGFDKEMVAFLKQKGISNSGLFLHFFKDSGNIGPFWEPLRAGVEIHGSTVNKSDDERLILEAATKVALDELTLMHTQLMSPTAPASASPSGSQSQASQSEVTEKVPKVLPKNYWSEYVKEFESDDSKTRLILDESGTFTKVRAFFDEAFLHVTLQMRASKSFSEASAEVRTKGDFGQKGDHKGHKGKSFDSWKGFEPGVSFDYPVRSSTTFLAPVRRAPFQVASLLHAQCPADTLVLVCSSPPCTDFSQVRTSPPGLQGHEGCKFRQWCQWLSSFRKALKLQHVFLVENVLPSVEVHCELDKLVGHNSFVVDAASWGVVSRPRLWWSNVLTPPTLDSNQPPVVLAGLARWRWRRTRPTARPQLFIQTWWPTGQFFHVSRRQWAAASRQFPPYQYRTRALVTIQGRLTTPDAATRECKMLGNSWHLPTARFLLFVLLAACNVIPVTSGARPVEQAAAVWLRWRQEVVRDVQSLREDLQDEQEVWLQSAPHHVRLVYKQGGDKFVLQITLQAEGLRVTVETAADPSEPQAAESPVGSDGSFDLVSSSSLPLPPSGLPERPLSESRSEPLPGPTRVQRAPRVSRETPSSSATRYSDRRFLPVEPPFLSSSSVPEYPLLGSSAPGPSSQTQVPQIVLDLARHIRACNLSAEDRISRAWQAGVQAGDKIRGVRDFVDSQPRLSVPNRVYCILQTSAGVASASQLRRVQGGARCVARTEVRESRLPLCSRGLSVLRRGWDCFPSLMEFPTLCPASSGHVELLEFSWPPDPGVDGQRSCVAYVLMVREGGFLLVVPDPFFADEDLGIVGSVVALSPDGEWVPAESPAPVPALLLDLPETAAMLLSALERELFEGEYFVAGDPALFPLASDVLAQARAWIVSDATGDLASGYQTAEEPGAVPPVNPKRVPNAKRPTVAQLAQQQATLTTIVARLSEQLEQLQQQGAAQVGGLPSAVAAQAARSLTAGAVAPQVAAGQAQGLGAVAAQVATSQAQGLGAVAAQVATGQAQGSGAVADQVAAGQAQGLGAVASQVAASQFQGTGAVTAQVATGQVRGPGAVAAPSFLGRAAIREAPLSSHLPPFQSMPKSLASVLGPPPPARPLLPRTEPETDKDALLANAISNGELPDVRPPEDLASAVLAQSRALAALAGHLSLNSDPVLDPRPPRAAEDHSRARSFRQSWPRCRVLLRQRWERAAARMAPAGVALQEQVSLSRYYERFGGFATQKETGLIAYQVARAFNLLSADRPQAAADALGLLLVYLDQLCLVSGSTTVAWLMTLLPDPPQAIFMNPPPLPGGSLQPFSQLADQTWITSTRRAEAKTKAPAKKPQLVTPPAEADDPAMTRKQQRAAQWAARKAAAAANPKPVPAEALRRPPSDLHVSVFKRVAGYLKASCRLGGATPFCAGRRGTHLVARLGELLSFLSSVGLEHGAYLSAEGSRLHIPVPHSDGGPECLRPYRPLDADGIVLHGSGNWDPSPFLGPGMRLAYLEPRLLETFPGTGASFDQEDPAQTMKLFRVWDARSLLTLRPGPLPDRRCTRVFGAFKAKDRFRQIGDRRGQNSFESYLEGVSQELPAGFMLTRLTAPRFSHQLHGSTTDRMRDFVGLRAHKDYCDWVRSLPSSALGSSPSRQAQQAYDKAGILGSPEKDTLGQNVFTIAGAQIDSSPEAVSSGCVTVGSPVEKRLALSLVSLKVASCRVVSQELAAMLAGGWVSSLLFRRCGMAVLDSLFGLGSKEQFGEKGSPLVDLPAKARLELVLLAALAPLLATNVAAPFLRKVVASDASLQKGAYTEAPVSEHLSANLWLAADSKGFYTRLDSPLRASLVAHGLEPLDSSVPVLPGPERELHAQCPKPVGQIFDCLVVGPGLPQFDTLLPETGLHCGPRIDASTSPAFNLSKLEVCEWLLFMLLEESPRSYLTGLKVGVGVWERAPEDKRGLESLAVNDLLASGSWRTVSVWKWRERVHINLLETKALLKTLRDLSTLGEDLRSVHVVDSAVTLGAGVKGRSSTRTLSRALKQSAALQLAAGLYPCIAFGPTRLNTADDPTRDSEVRGLQDPPQLKRPPGVRLGPTVNYLLADRGRRRRGSTSLPPSTAGLATEVRVSRLRLRDLFLNQALVDYGRELYEAGKPYWLYSETVNALTARLPTLRRQMQQAWDLGFAWLANEPYTHHVPMPPVILTAVLTTCLCWGWVREAGLFALAWGGLLRIGEATNACRRDLVLPRDVLYLQKYVLLRIQEPKTRLRMARHQAARCEPADQDRPLDLGSFRPGGATFLLSLLEDSELVRRRGRWASHRVMETYLQEVSAIVFFPKLPLDVREKVLLVAQSFESLLSKVTVDDYLEEAQRTLSASAKDSECEFLNSDHKKTLAQEQGGSEHAPAMLAEVHKEILKTRFQGPFVPAEVADSPAAFGSRAFPVVQQDKVRRADDWRRSGHNSTVFVLDSPPYAGTQTVLTSVQAAADFGQPVLAALDHDGVNQSRPHVLYADAFVTLAGSVNGLGAVLFANSGDVLCFIDNANLSDQISRGEWETSDSLGCSRRYPDWDLLFEMTKKPVDPKLDLFGELVNLLALPPAARLAFVSLASSVIDSRGGSPSTVPQVSSETSGSPDKENNPPLPVAAEHCGRGAVAWEDPAGVRRPLEASPTSRCGCSPAGVRSLSPFRQVLQPAVSSRDNLTSQAEEGEQKRPCLEAPAPSQRRRAGSLRDLREEERPRRRSAQPSERPLQEDASNFYNFERCCIYKDPECFDGVSFTPQRCCGEAAPAGLTRLGRCQGELGNAVPFHLGQRNTGRILFLPFKKLTKVTALMLFSLIVGAQRAAASFNASFDLMADSGLGLRPLLSKLEISSSLGSYVQREAQLKEPVDVYTLALRLRRWQGDSSVLHFLPRGCPAVSKSVVLVHCYPRTNSKGEMNSGDLNSLQLMEELYDWLVILRHAEDPGACFGQLDVSLRELQAQRRLGNITVVLSPYLHSWHLQMHSAALWRLSQLVSPELAVLGLPSAGNTFAWPLRRLRRQYWKLQAVEYPTGSARHYIGDDKGSKLCHGGDAVSASRVYKSSVLKMLLQGVEAASGAEWLLNLDLEALETGINHRTFLCAVGAFDEEDYLQHARLNSHLSLRYAIEVARLRPGALTVNCAVTRAAAVMVDEYFRGDTSAVTMSTAGMVTSWCFRRSLRKAWRELTAWWSGLSPSHYVVPADGTSLSLLRNLEEPIPWDHDVDIWLYTPGAVEWINEVFSAEHRSEALDSLKRAGFRWLSAKSYVARGGGVHVEMQFLDPMDVGILAVDMDVVIKPYFPRSVFPLAVNLYGSIAAAPRRKSVHVGDRSEALGNREGAASIVQEKISLWETMSAGSGGRNPKVSTSTSGSRGRATGVSGSAWYRCFSDMTRNLRQETSQMARLMERLREVPGCDEAGSPFSTRSNEMSSPGEDVSDSPETQKIKAQLVDMNRHLKLTKKLYRVVNVVGMKVVFLDDTGIGRHGGGVGGHALEDAIPGPWISASADPEAWGGLSLQTGDYFEYVTYDGNRVKPGTVLARVDALSERKSKGQWLEVTILAISDDHLSWRLTDGAGKDDHWQFELHLCNLQKGAASKANVAEQWKAQGDCQERSPSLGLRRGQGLPQSVENAAFRGLSKLGTPSGTRRNGTRVMTPREVARDEKRETRSQRKKVRGDTTHGRASSAPARAGEGAKWLGQPVAKDSQDGSSSETSAATSTTSRKKKKKAKNKSRAPSPLLQGTDQGSITHTTAQQRLLALYWPVALPGC</sequence>
<dbReference type="Gene3D" id="3.40.50.150">
    <property type="entry name" value="Vaccinia Virus protein VP39"/>
    <property type="match status" value="1"/>
</dbReference>
<feature type="region of interest" description="Disordered" evidence="1">
    <location>
        <begin position="137"/>
        <end position="178"/>
    </location>
</feature>
<feature type="compositionally biased region" description="Basic and acidic residues" evidence="1">
    <location>
        <begin position="4341"/>
        <end position="4363"/>
    </location>
</feature>
<feature type="region of interest" description="Disordered" evidence="1">
    <location>
        <begin position="2738"/>
        <end position="2763"/>
    </location>
</feature>
<feature type="compositionally biased region" description="Basic and acidic residues" evidence="1">
    <location>
        <begin position="3397"/>
        <end position="3407"/>
    </location>
</feature>
<evidence type="ECO:0000313" key="3">
    <source>
        <dbReference type="Proteomes" id="UP000186817"/>
    </source>
</evidence>
<protein>
    <submittedName>
        <fullName evidence="2">Uncharacterized protein</fullName>
    </submittedName>
</protein>
<proteinExistence type="predicted"/>
<feature type="compositionally biased region" description="Polar residues" evidence="1">
    <location>
        <begin position="4105"/>
        <end position="4114"/>
    </location>
</feature>
<feature type="region of interest" description="Disordered" evidence="1">
    <location>
        <begin position="878"/>
        <end position="898"/>
    </location>
</feature>
<accession>A0A1Q9C907</accession>
<gene>
    <name evidence="2" type="ORF">AK812_SmicGene40281</name>
</gene>
<feature type="region of interest" description="Disordered" evidence="1">
    <location>
        <begin position="4039"/>
        <end position="4060"/>
    </location>
</feature>
<feature type="compositionally biased region" description="Low complexity" evidence="1">
    <location>
        <begin position="4049"/>
        <end position="4060"/>
    </location>
</feature>
<feature type="region of interest" description="Disordered" evidence="1">
    <location>
        <begin position="789"/>
        <end position="813"/>
    </location>
</feature>
<dbReference type="OrthoDB" id="413489at2759"/>
<feature type="region of interest" description="Disordered" evidence="1">
    <location>
        <begin position="1228"/>
        <end position="1303"/>
    </location>
</feature>
<feature type="region of interest" description="Disordered" evidence="1">
    <location>
        <begin position="4098"/>
        <end position="4125"/>
    </location>
</feature>
<feature type="region of interest" description="Disordered" evidence="1">
    <location>
        <begin position="2017"/>
        <end position="2042"/>
    </location>
</feature>
<feature type="region of interest" description="Disordered" evidence="1">
    <location>
        <begin position="218"/>
        <end position="333"/>
    </location>
</feature>
<feature type="region of interest" description="Disordered" evidence="1">
    <location>
        <begin position="470"/>
        <end position="504"/>
    </location>
</feature>
<feature type="region of interest" description="Disordered" evidence="1">
    <location>
        <begin position="3283"/>
        <end position="3315"/>
    </location>
</feature>
<feature type="region of interest" description="Disordered" evidence="1">
    <location>
        <begin position="370"/>
        <end position="391"/>
    </location>
</feature>
<feature type="compositionally biased region" description="Polar residues" evidence="1">
    <location>
        <begin position="3363"/>
        <end position="3374"/>
    </location>
</feature>
<dbReference type="PANTHER" id="PTHR24216">
    <property type="entry name" value="PAXILLIN-RELATED"/>
    <property type="match status" value="1"/>
</dbReference>
<keyword evidence="3" id="KW-1185">Reference proteome</keyword>
<comment type="caution">
    <text evidence="2">The sequence shown here is derived from an EMBL/GenBank/DDBJ whole genome shotgun (WGS) entry which is preliminary data.</text>
</comment>
<organism evidence="2 3">
    <name type="scientific">Symbiodinium microadriaticum</name>
    <name type="common">Dinoflagellate</name>
    <name type="synonym">Zooxanthella microadriatica</name>
    <dbReference type="NCBI Taxonomy" id="2951"/>
    <lineage>
        <taxon>Eukaryota</taxon>
        <taxon>Sar</taxon>
        <taxon>Alveolata</taxon>
        <taxon>Dinophyceae</taxon>
        <taxon>Suessiales</taxon>
        <taxon>Symbiodiniaceae</taxon>
        <taxon>Symbiodinium</taxon>
    </lineage>
</organism>
<feature type="compositionally biased region" description="Low complexity" evidence="1">
    <location>
        <begin position="789"/>
        <end position="808"/>
    </location>
</feature>
<dbReference type="InterPro" id="IPR029063">
    <property type="entry name" value="SAM-dependent_MTases_sf"/>
</dbReference>
<feature type="compositionally biased region" description="Low complexity" evidence="1">
    <location>
        <begin position="1244"/>
        <end position="1256"/>
    </location>
</feature>